<sequence length="227" mass="24703">MSAAVDAQAVPLGGQRVPAGMEDHADWRNFPVVAKTSEPEDLGVAYASVLKLRSELGEIKKLLTAVAPAVKNLIFASDGGNEEEASSAKNQMEEQLQEVEKRVEIVRTDMAAEALKGAATNRAEGWLSESTEEKVKSGTEKAAQLAKDVMADSAELCRKCLDGPSPSAKDRFGDFNLKLNSYTRKLFSEQGRLMDVLKAIRKERNQRQTQLSQPSEDAPDDQAALPN</sequence>
<comment type="caution">
    <text evidence="3">The sequence shown here is derived from an EMBL/GenBank/DDBJ whole genome shotgun (WGS) entry which is preliminary data.</text>
</comment>
<reference evidence="3 4" key="1">
    <citation type="submission" date="2014-02" db="EMBL/GenBank/DDBJ databases">
        <authorList>
            <person name="Sibley D."/>
            <person name="Venepally P."/>
            <person name="Karamycheva S."/>
            <person name="Hadjithomas M."/>
            <person name="Khan A."/>
            <person name="Brunk B."/>
            <person name="Roos D."/>
            <person name="Caler E."/>
            <person name="Lorenzi H."/>
        </authorList>
    </citation>
    <scope>NUCLEOTIDE SEQUENCE [LARGE SCALE GENOMIC DNA]</scope>
    <source>
        <strain evidence="3 4">GAB2-2007-GAL-DOM2</strain>
    </source>
</reference>
<protein>
    <submittedName>
        <fullName evidence="3">Uncharacterized protein</fullName>
    </submittedName>
</protein>
<accession>A0A086KWF1</accession>
<dbReference type="OrthoDB" id="329131at2759"/>
<evidence type="ECO:0000256" key="1">
    <source>
        <dbReference type="SAM" id="Coils"/>
    </source>
</evidence>
<proteinExistence type="predicted"/>
<name>A0A086KWF1_TOXGO</name>
<feature type="region of interest" description="Disordered" evidence="2">
    <location>
        <begin position="204"/>
        <end position="227"/>
    </location>
</feature>
<evidence type="ECO:0000313" key="3">
    <source>
        <dbReference type="EMBL" id="KFG48719.1"/>
    </source>
</evidence>
<dbReference type="EMBL" id="AHZU02000083">
    <property type="protein sequence ID" value="KFG48719.1"/>
    <property type="molecule type" value="Genomic_DNA"/>
</dbReference>
<organism evidence="3 4">
    <name type="scientific">Toxoplasma gondii GAB2-2007-GAL-DOM2</name>
    <dbReference type="NCBI Taxonomy" id="1130820"/>
    <lineage>
        <taxon>Eukaryota</taxon>
        <taxon>Sar</taxon>
        <taxon>Alveolata</taxon>
        <taxon>Apicomplexa</taxon>
        <taxon>Conoidasida</taxon>
        <taxon>Coccidia</taxon>
        <taxon>Eucoccidiorida</taxon>
        <taxon>Eimeriorina</taxon>
        <taxon>Sarcocystidae</taxon>
        <taxon>Toxoplasma</taxon>
    </lineage>
</organism>
<evidence type="ECO:0000313" key="4">
    <source>
        <dbReference type="Proteomes" id="UP000028837"/>
    </source>
</evidence>
<feature type="coiled-coil region" evidence="1">
    <location>
        <begin position="82"/>
        <end position="109"/>
    </location>
</feature>
<evidence type="ECO:0000256" key="2">
    <source>
        <dbReference type="SAM" id="MobiDB-lite"/>
    </source>
</evidence>
<dbReference type="Proteomes" id="UP000028837">
    <property type="component" value="Unassembled WGS sequence"/>
</dbReference>
<gene>
    <name evidence="3" type="ORF">TGDOM2_232550</name>
</gene>
<dbReference type="AlphaFoldDB" id="A0A086KWF1"/>
<keyword evidence="1" id="KW-0175">Coiled coil</keyword>
<dbReference type="VEuPathDB" id="ToxoDB:TGDOM2_232550"/>